<keyword evidence="2" id="KW-1185">Reference proteome</keyword>
<name>A0ACC1RLN9_9APHY</name>
<dbReference type="Proteomes" id="UP001148662">
    <property type="component" value="Unassembled WGS sequence"/>
</dbReference>
<accession>A0ACC1RLN9</accession>
<protein>
    <submittedName>
        <fullName evidence="1">Uncharacterized protein</fullName>
    </submittedName>
</protein>
<dbReference type="EMBL" id="JANHOG010002574">
    <property type="protein sequence ID" value="KAJ3522007.1"/>
    <property type="molecule type" value="Genomic_DNA"/>
</dbReference>
<sequence length="225" mass="25260">MVVPQPDPVMQAVIEASFDPVDIAFGPPDNVIALCSKHSLEKCAECDVDFTNLNRLSRLLQMNPSLRCPPPPTMLSQKLSVAINNTKEEGNTLYKSGQYDKAIQRYSMAANFAAQRPPWEAAQMMREELSAILSNRSAAFFEMGDYINALVDADQVIQLKRPWGKGHFRKAKALLSMKEYQEAKEAIELGLEFEPESAEMITLRETIENHLREQRATRRSTNGAA</sequence>
<evidence type="ECO:0000313" key="2">
    <source>
        <dbReference type="Proteomes" id="UP001148662"/>
    </source>
</evidence>
<comment type="caution">
    <text evidence="1">The sequence shown here is derived from an EMBL/GenBank/DDBJ whole genome shotgun (WGS) entry which is preliminary data.</text>
</comment>
<evidence type="ECO:0000313" key="1">
    <source>
        <dbReference type="EMBL" id="KAJ3522007.1"/>
    </source>
</evidence>
<gene>
    <name evidence="1" type="ORF">NM688_g8938</name>
</gene>
<organism evidence="1 2">
    <name type="scientific">Phlebia brevispora</name>
    <dbReference type="NCBI Taxonomy" id="194682"/>
    <lineage>
        <taxon>Eukaryota</taxon>
        <taxon>Fungi</taxon>
        <taxon>Dikarya</taxon>
        <taxon>Basidiomycota</taxon>
        <taxon>Agaricomycotina</taxon>
        <taxon>Agaricomycetes</taxon>
        <taxon>Polyporales</taxon>
        <taxon>Meruliaceae</taxon>
        <taxon>Phlebia</taxon>
    </lineage>
</organism>
<proteinExistence type="predicted"/>
<reference evidence="1" key="1">
    <citation type="submission" date="2022-07" db="EMBL/GenBank/DDBJ databases">
        <title>Genome Sequence of Phlebia brevispora.</title>
        <authorList>
            <person name="Buettner E."/>
        </authorList>
    </citation>
    <scope>NUCLEOTIDE SEQUENCE</scope>
    <source>
        <strain evidence="1">MPL23</strain>
    </source>
</reference>